<dbReference type="VEuPathDB" id="FungiDB:NECHADRAFT_74852"/>
<evidence type="ECO:0000256" key="1">
    <source>
        <dbReference type="SAM" id="MobiDB-lite"/>
    </source>
</evidence>
<sequence>MPSVENPRWSGTRIIMDAASGSASLKVDDKYELAETDGANFDEDAKSTTRKPSKFPEMMFPVLAHKQGEQSHENSARPGAFFVGYSMYNLTPVLLRAAPADALPSIVSDDLSIGCQLERVPGGRIESTEVILTAPAAVPGNISAMKAAMETDGSLCDAFEASSAQSVYAQLEASWNSLFYRRHPHVVQRTLLYRSGVDGPRHPLSVCQPRETDGLFDPTRQQSVSNPPKSRMLPDAQSFLFRGEARQSSFLYKAPYMANLVYPSALLYKLRQFSSSHPHDSISIKSMLFAVQLWCDIRAHPNLQREAFLTEGQGVKIQNVSVDRFILGFEHWLRHHEEKQLLEYIHPFQFMRAFFSRDSHSNDGSDPAEKATLDAEEIKGLVARVKAKSSMLDPSARFVIFPASMPGSKIPWPTGMLPFAPPSATEMALINFDNIYSCGLPSYEYTDRKLIRIAMPTIVAGGRFSGKAFRIKEADIRLLRDPNSPGPMSLFGVNTVIGPIWQAPKLPQRTIGPPVDEYETLSGQWELSVQHHTPFWVTREARSKMKTALDKMITSGDIEIRSGLRFDVDNSLVPFLRKSLEGEDSHGNTPAPVPQPPKVPMMSLVRLAQILVPLQHTAPVLSVSWREARNKLRDMDAGELDEANRTVVRVLDIIREAREQTKMEIDGLNEFARDLEIDPEYAIHPFFLGTVAQRICRMVGLDASTDLDENAWGKHLKAKLLDYHKIIGEKTEKIMEARKAVRYLGQAEDRGIIAREMLEGLLATGDIADQEDLLEAEYQLLVQQVDELSR</sequence>
<dbReference type="KEGG" id="nhe:NECHADRAFT_74852"/>
<dbReference type="GeneID" id="9664442"/>
<dbReference type="HOGENOM" id="CLU_355293_0_0_1"/>
<evidence type="ECO:0000313" key="2">
    <source>
        <dbReference type="EMBL" id="EEU48573.1"/>
    </source>
</evidence>
<dbReference type="RefSeq" id="XP_003054286.1">
    <property type="nucleotide sequence ID" value="XM_003054240.1"/>
</dbReference>
<reference evidence="2 3" key="1">
    <citation type="journal article" date="2009" name="PLoS Genet.">
        <title>The genome of Nectria haematococca: contribution of supernumerary chromosomes to gene expansion.</title>
        <authorList>
            <person name="Coleman J.J."/>
            <person name="Rounsley S.D."/>
            <person name="Rodriguez-Carres M."/>
            <person name="Kuo A."/>
            <person name="Wasmann C.C."/>
            <person name="Grimwood J."/>
            <person name="Schmutz J."/>
            <person name="Taga M."/>
            <person name="White G.J."/>
            <person name="Zhou S."/>
            <person name="Schwartz D.C."/>
            <person name="Freitag M."/>
            <person name="Ma L.J."/>
            <person name="Danchin E.G."/>
            <person name="Henrissat B."/>
            <person name="Coutinho P.M."/>
            <person name="Nelson D.R."/>
            <person name="Straney D."/>
            <person name="Napoli C.A."/>
            <person name="Barker B.M."/>
            <person name="Gribskov M."/>
            <person name="Rep M."/>
            <person name="Kroken S."/>
            <person name="Molnar I."/>
            <person name="Rensing C."/>
            <person name="Kennell J.C."/>
            <person name="Zamora J."/>
            <person name="Farman M.L."/>
            <person name="Selker E.U."/>
            <person name="Salamov A."/>
            <person name="Shapiro H."/>
            <person name="Pangilinan J."/>
            <person name="Lindquist E."/>
            <person name="Lamers C."/>
            <person name="Grigoriev I.V."/>
            <person name="Geiser D.M."/>
            <person name="Covert S.F."/>
            <person name="Temporini E."/>
            <person name="Vanetten H.D."/>
        </authorList>
    </citation>
    <scope>NUCLEOTIDE SEQUENCE [LARGE SCALE GENOMIC DNA]</scope>
    <source>
        <strain evidence="3">ATCC MYA-4622 / CBS 123669 / FGSC 9596 / NRRL 45880 / 77-13-4</strain>
    </source>
</reference>
<organism evidence="2 3">
    <name type="scientific">Fusarium vanettenii (strain ATCC MYA-4622 / CBS 123669 / FGSC 9596 / NRRL 45880 / 77-13-4)</name>
    <name type="common">Fusarium solani subsp. pisi</name>
    <dbReference type="NCBI Taxonomy" id="660122"/>
    <lineage>
        <taxon>Eukaryota</taxon>
        <taxon>Fungi</taxon>
        <taxon>Dikarya</taxon>
        <taxon>Ascomycota</taxon>
        <taxon>Pezizomycotina</taxon>
        <taxon>Sordariomycetes</taxon>
        <taxon>Hypocreomycetidae</taxon>
        <taxon>Hypocreales</taxon>
        <taxon>Nectriaceae</taxon>
        <taxon>Fusarium</taxon>
        <taxon>Fusarium solani species complex</taxon>
        <taxon>Fusarium vanettenii</taxon>
    </lineage>
</organism>
<dbReference type="STRING" id="660122.C7YH54"/>
<feature type="region of interest" description="Disordered" evidence="1">
    <location>
        <begin position="209"/>
        <end position="230"/>
    </location>
</feature>
<gene>
    <name evidence="2" type="ORF">NECHADRAFT_74852</name>
</gene>
<proteinExistence type="predicted"/>
<accession>C7YH54</accession>
<dbReference type="EMBL" id="GG698896">
    <property type="protein sequence ID" value="EEU48573.1"/>
    <property type="molecule type" value="Genomic_DNA"/>
</dbReference>
<dbReference type="OrthoDB" id="5071059at2759"/>
<feature type="compositionally biased region" description="Polar residues" evidence="1">
    <location>
        <begin position="219"/>
        <end position="228"/>
    </location>
</feature>
<protein>
    <submittedName>
        <fullName evidence="2">Uncharacterized protein</fullName>
    </submittedName>
</protein>
<dbReference type="Proteomes" id="UP000005206">
    <property type="component" value="Chromosome 1"/>
</dbReference>
<dbReference type="InParanoid" id="C7YH54"/>
<evidence type="ECO:0000313" key="3">
    <source>
        <dbReference type="Proteomes" id="UP000005206"/>
    </source>
</evidence>
<dbReference type="AlphaFoldDB" id="C7YH54"/>
<dbReference type="eggNOG" id="ENOG502R0W2">
    <property type="taxonomic scope" value="Eukaryota"/>
</dbReference>
<name>C7YH54_FUSV7</name>
<keyword evidence="3" id="KW-1185">Reference proteome</keyword>